<dbReference type="Proteomes" id="UP000232323">
    <property type="component" value="Unassembled WGS sequence"/>
</dbReference>
<proteinExistence type="predicted"/>
<evidence type="ECO:0000313" key="1">
    <source>
        <dbReference type="EMBL" id="GAX82752.1"/>
    </source>
</evidence>
<evidence type="ECO:0000313" key="2">
    <source>
        <dbReference type="Proteomes" id="UP000232323"/>
    </source>
</evidence>
<accession>A0A250XIL1</accession>
<sequence>MSFKQNTIRFRGGSQARTILAMAKPWRPHVDDVDRLSRGEGAKIRGTGCRDIPHRLNEQEHAGFKAAKKKGFAAVRGTGYRKERKGNPLPNIFRQWCDAKEMPCIVIEQDMLGGSRDNIVVDLTPMRLLDTQKVKKLIMDLAASMAVQHMLEGERSLLDVPFNIRPLALPGSSASTSSSSASSWYEHYSWAALRTSTTTPKNVLRVRPPAEHLSSLRSTQNISPGPALEPKGSISYLTERMVENEVQDSSFVAQAGGDQDALNIRIQHLEACLEQQRLSVRMLKEVDGLSNSHEKVQAEVKILTKLKVDLDNAREAAVAAVETHAINQRRSKSARLTALNELFAMDPKEVSDAGAGVVGDRTAVGLQIDSKVVTSRQLLAPQELHSDESVVEMIEDSADIGENVLEASAQEGSRFSGVDFPDSSHPYCQAAVWQLPAEPLFFSADRSLAKAFAREVIDRLQHSTSA</sequence>
<protein>
    <submittedName>
        <fullName evidence="1">Uncharacterized protein</fullName>
    </submittedName>
</protein>
<dbReference type="AlphaFoldDB" id="A0A250XIL1"/>
<comment type="caution">
    <text evidence="1">The sequence shown here is derived from an EMBL/GenBank/DDBJ whole genome shotgun (WGS) entry which is preliminary data.</text>
</comment>
<keyword evidence="2" id="KW-1185">Reference proteome</keyword>
<organism evidence="1 2">
    <name type="scientific">Chlamydomonas eustigma</name>
    <dbReference type="NCBI Taxonomy" id="1157962"/>
    <lineage>
        <taxon>Eukaryota</taxon>
        <taxon>Viridiplantae</taxon>
        <taxon>Chlorophyta</taxon>
        <taxon>core chlorophytes</taxon>
        <taxon>Chlorophyceae</taxon>
        <taxon>CS clade</taxon>
        <taxon>Chlamydomonadales</taxon>
        <taxon>Chlamydomonadaceae</taxon>
        <taxon>Chlamydomonas</taxon>
    </lineage>
</organism>
<name>A0A250XIL1_9CHLO</name>
<reference evidence="1 2" key="1">
    <citation type="submission" date="2017-08" db="EMBL/GenBank/DDBJ databases">
        <title>Acidophilic green algal genome provides insights into adaptation to an acidic environment.</title>
        <authorList>
            <person name="Hirooka S."/>
            <person name="Hirose Y."/>
            <person name="Kanesaki Y."/>
            <person name="Higuchi S."/>
            <person name="Fujiwara T."/>
            <person name="Onuma R."/>
            <person name="Era A."/>
            <person name="Ohbayashi R."/>
            <person name="Uzuka A."/>
            <person name="Nozaki H."/>
            <person name="Yoshikawa H."/>
            <person name="Miyagishima S.Y."/>
        </authorList>
    </citation>
    <scope>NUCLEOTIDE SEQUENCE [LARGE SCALE GENOMIC DNA]</scope>
    <source>
        <strain evidence="1 2">NIES-2499</strain>
    </source>
</reference>
<dbReference type="OrthoDB" id="439808at2759"/>
<dbReference type="EMBL" id="BEGY01000085">
    <property type="protein sequence ID" value="GAX82752.1"/>
    <property type="molecule type" value="Genomic_DNA"/>
</dbReference>
<gene>
    <name evidence="1" type="ORF">CEUSTIGMA_g10178.t1</name>
</gene>